<dbReference type="PANTHER" id="PTHR10803:SF3">
    <property type="entry name" value="ATPASE GET3"/>
    <property type="match status" value="1"/>
</dbReference>
<proteinExistence type="inferred from homology"/>
<organism evidence="3 4">
    <name type="scientific">Paraconexibacter algicola</name>
    <dbReference type="NCBI Taxonomy" id="2133960"/>
    <lineage>
        <taxon>Bacteria</taxon>
        <taxon>Bacillati</taxon>
        <taxon>Actinomycetota</taxon>
        <taxon>Thermoleophilia</taxon>
        <taxon>Solirubrobacterales</taxon>
        <taxon>Paraconexibacteraceae</taxon>
        <taxon>Paraconexibacter</taxon>
    </lineage>
</organism>
<reference evidence="3 4" key="1">
    <citation type="submission" date="2018-03" db="EMBL/GenBank/DDBJ databases">
        <title>Aquarubrobacter algicola gen. nov., sp. nov., a novel actinobacterium isolated from shallow eutrophic lake during the end of cyanobacterial harmful algal blooms.</title>
        <authorList>
            <person name="Chun S.J."/>
        </authorList>
    </citation>
    <scope>NUCLEOTIDE SEQUENCE [LARGE SCALE GENOMIC DNA]</scope>
    <source>
        <strain evidence="3 4">Seoho-28</strain>
    </source>
</reference>
<dbReference type="Gene3D" id="3.40.50.300">
    <property type="entry name" value="P-loop containing nucleotide triphosphate hydrolases"/>
    <property type="match status" value="1"/>
</dbReference>
<keyword evidence="4" id="KW-1185">Reference proteome</keyword>
<dbReference type="InterPro" id="IPR027417">
    <property type="entry name" value="P-loop_NTPase"/>
</dbReference>
<protein>
    <recommendedName>
        <fullName evidence="2">ArsA/GET3 Anion-transporting ATPase-like domain-containing protein</fullName>
    </recommendedName>
</protein>
<sequence length="354" mass="37659">MGHAGPGGRRPLPALGEDRDRRAVLPRRARRLLGRRVSDLPLLDRRLVLVTGKGGVGKTTVATAFALHAARRGRRVALVEVAARDHVSRAFGLGPADVFRERPLTDGLVHVSVDAEPALREYLADQLPVRAMADVLTGSRAFAYLAAATPGFRELLTVGKIWELAQDTRRTPGARPYDLVVVDAPATGHAVALLDAPRTFADAARVGPIARQGRTISEMLLDPRRTAVLAVTTAEELPVGETLMLRDDLRRVLGAEPALVVANAVRAARLTGPEVERASAAAPAPVARAVRRAHDVTREQQAQLGRLRRALQGSDVPVVTLPFAGDGDLSPAELDGLGGLLGRRLERTAAAVAS</sequence>
<dbReference type="Proteomes" id="UP000240739">
    <property type="component" value="Unassembled WGS sequence"/>
</dbReference>
<feature type="domain" description="ArsA/GET3 Anion-transporting ATPase-like" evidence="2">
    <location>
        <begin position="46"/>
        <end position="200"/>
    </location>
</feature>
<dbReference type="GO" id="GO:0016887">
    <property type="term" value="F:ATP hydrolysis activity"/>
    <property type="evidence" value="ECO:0007669"/>
    <property type="project" value="InterPro"/>
</dbReference>
<comment type="caution">
    <text evidence="3">The sequence shown here is derived from an EMBL/GenBank/DDBJ whole genome shotgun (WGS) entry which is preliminary data.</text>
</comment>
<evidence type="ECO:0000259" key="2">
    <source>
        <dbReference type="Pfam" id="PF02374"/>
    </source>
</evidence>
<accession>A0A2T4UMP0</accession>
<comment type="similarity">
    <text evidence="1">Belongs to the arsA ATPase family.</text>
</comment>
<name>A0A2T4UMP0_9ACTN</name>
<dbReference type="PANTHER" id="PTHR10803">
    <property type="entry name" value="ARSENICAL PUMP-DRIVING ATPASE ARSENITE-TRANSLOCATING ATPASE"/>
    <property type="match status" value="1"/>
</dbReference>
<evidence type="ECO:0000313" key="3">
    <source>
        <dbReference type="EMBL" id="PTL60488.1"/>
    </source>
</evidence>
<evidence type="ECO:0000313" key="4">
    <source>
        <dbReference type="Proteomes" id="UP000240739"/>
    </source>
</evidence>
<gene>
    <name evidence="3" type="ORF">C7Y72_12975</name>
</gene>
<dbReference type="InterPro" id="IPR025723">
    <property type="entry name" value="ArsA/GET3_ATPase-like"/>
</dbReference>
<dbReference type="AlphaFoldDB" id="A0A2T4UMP0"/>
<dbReference type="CDD" id="cd02035">
    <property type="entry name" value="ArsA"/>
    <property type="match status" value="1"/>
</dbReference>
<dbReference type="InterPro" id="IPR016300">
    <property type="entry name" value="ATPase_ArsA/GET3"/>
</dbReference>
<dbReference type="SUPFAM" id="SSF52540">
    <property type="entry name" value="P-loop containing nucleoside triphosphate hydrolases"/>
    <property type="match status" value="1"/>
</dbReference>
<evidence type="ECO:0000256" key="1">
    <source>
        <dbReference type="ARBA" id="ARBA00011040"/>
    </source>
</evidence>
<dbReference type="EMBL" id="PYYB01000001">
    <property type="protein sequence ID" value="PTL60488.1"/>
    <property type="molecule type" value="Genomic_DNA"/>
</dbReference>
<dbReference type="Pfam" id="PF02374">
    <property type="entry name" value="ArsA_ATPase"/>
    <property type="match status" value="1"/>
</dbReference>
<dbReference type="GO" id="GO:0005524">
    <property type="term" value="F:ATP binding"/>
    <property type="evidence" value="ECO:0007669"/>
    <property type="project" value="InterPro"/>
</dbReference>